<protein>
    <recommendedName>
        <fullName evidence="3">(S)-2-haloacid dehalogenase</fullName>
        <ecNumber evidence="3">3.8.1.2</ecNumber>
    </recommendedName>
    <alternativeName>
        <fullName evidence="3">2-haloalkanoic acid dehalogenase</fullName>
    </alternativeName>
    <alternativeName>
        <fullName evidence="3">Halocarboxylic acid halidohydrolase</fullName>
    </alternativeName>
    <alternativeName>
        <fullName evidence="3">L-2-haloacid dehalogenase</fullName>
    </alternativeName>
</protein>
<organism evidence="5 7">
    <name type="scientific">Jannaschia seohaensis</name>
    <dbReference type="NCBI Taxonomy" id="475081"/>
    <lineage>
        <taxon>Bacteria</taxon>
        <taxon>Pseudomonadati</taxon>
        <taxon>Pseudomonadota</taxon>
        <taxon>Alphaproteobacteria</taxon>
        <taxon>Rhodobacterales</taxon>
        <taxon>Roseobacteraceae</taxon>
        <taxon>Jannaschia</taxon>
    </lineage>
</organism>
<dbReference type="Proteomes" id="UP000251571">
    <property type="component" value="Unassembled WGS sequence"/>
</dbReference>
<dbReference type="EMBL" id="UETC01000013">
    <property type="protein sequence ID" value="SSA50369.1"/>
    <property type="molecule type" value="Genomic_DNA"/>
</dbReference>
<dbReference type="PANTHER" id="PTHR43316">
    <property type="entry name" value="HYDROLASE, HALOACID DELAHOGENASE-RELATED"/>
    <property type="match status" value="1"/>
</dbReference>
<dbReference type="Proteomes" id="UP000245839">
    <property type="component" value="Unassembled WGS sequence"/>
</dbReference>
<evidence type="ECO:0000313" key="7">
    <source>
        <dbReference type="Proteomes" id="UP000251571"/>
    </source>
</evidence>
<dbReference type="InterPro" id="IPR051540">
    <property type="entry name" value="S-2-haloacid_dehalogenase"/>
</dbReference>
<accession>A0A2Y9B851</accession>
<sequence length="245" mass="27382">MKNVDALLFDVFGTIVDWRCGVAEFVSRKIGLVDPYEFADAWRREYQPAMAMVRSGAREYVPLDVLHRENLNKVLATFWVEMAEDERDDLNRAWEQMPPWAASCADLSRLKRQFIIAPCSNGSITMMTRLARYAQLPWDCVLGAGIAKAFKPEPRAYLESVGALGLPAHRVMMVPAHNSDLAAAQAQGLATAFVPRRTEYGFTQATDLEPTGDWDICAESLGELADQLEAMGPKHPLGQTQRDLH</sequence>
<dbReference type="RefSeq" id="WP_109565913.1">
    <property type="nucleotide sequence ID" value="NZ_QGDJ01000013.1"/>
</dbReference>
<dbReference type="InterPro" id="IPR023198">
    <property type="entry name" value="PGP-like_dom2"/>
</dbReference>
<dbReference type="InterPro" id="IPR006328">
    <property type="entry name" value="2-HAD"/>
</dbReference>
<dbReference type="EMBL" id="QGDJ01000013">
    <property type="protein sequence ID" value="PWJ13856.1"/>
    <property type="molecule type" value="Genomic_DNA"/>
</dbReference>
<dbReference type="NCBIfam" id="TIGR01428">
    <property type="entry name" value="HAD_type_II"/>
    <property type="match status" value="1"/>
</dbReference>
<evidence type="ECO:0000313" key="4">
    <source>
        <dbReference type="EMBL" id="PWJ13856.1"/>
    </source>
</evidence>
<name>A0A2Y9B851_9RHOB</name>
<dbReference type="Gene3D" id="3.40.50.1000">
    <property type="entry name" value="HAD superfamily/HAD-like"/>
    <property type="match status" value="1"/>
</dbReference>
<gene>
    <name evidence="4" type="ORF">BCF38_11387</name>
    <name evidence="5" type="ORF">SAMN05421539_11387</name>
</gene>
<comment type="catalytic activity">
    <reaction evidence="3">
        <text>an (S)-2-haloacid + H2O = a (2R)-2-hydroxycarboxylate + a halide anion + H(+)</text>
        <dbReference type="Rhea" id="RHEA:11192"/>
        <dbReference type="ChEBI" id="CHEBI:15377"/>
        <dbReference type="ChEBI" id="CHEBI:15378"/>
        <dbReference type="ChEBI" id="CHEBI:16042"/>
        <dbReference type="ChEBI" id="CHEBI:58314"/>
        <dbReference type="ChEBI" id="CHEBI:137405"/>
        <dbReference type="EC" id="3.8.1.2"/>
    </reaction>
</comment>
<dbReference type="NCBIfam" id="TIGR01493">
    <property type="entry name" value="HAD-SF-IA-v2"/>
    <property type="match status" value="1"/>
</dbReference>
<comment type="function">
    <text evidence="3">Catalyzes the hydrolytic dehalogenation of small (S)-2-haloalkanoic acids to yield the corresponding (R)-2-hydroxyalkanoic acids.</text>
</comment>
<evidence type="ECO:0000313" key="5">
    <source>
        <dbReference type="EMBL" id="SSA50369.1"/>
    </source>
</evidence>
<evidence type="ECO:0000256" key="1">
    <source>
        <dbReference type="ARBA" id="ARBA00008106"/>
    </source>
</evidence>
<dbReference type="Pfam" id="PF00702">
    <property type="entry name" value="Hydrolase"/>
    <property type="match status" value="1"/>
</dbReference>
<dbReference type="InterPro" id="IPR006439">
    <property type="entry name" value="HAD-SF_hydro_IA"/>
</dbReference>
<dbReference type="SUPFAM" id="SSF56784">
    <property type="entry name" value="HAD-like"/>
    <property type="match status" value="1"/>
</dbReference>
<keyword evidence="6" id="KW-1185">Reference proteome</keyword>
<dbReference type="EC" id="3.8.1.2" evidence="3"/>
<evidence type="ECO:0000313" key="6">
    <source>
        <dbReference type="Proteomes" id="UP000245839"/>
    </source>
</evidence>
<comment type="similarity">
    <text evidence="1 3">Belongs to the HAD-like hydrolase superfamily. S-2-haloalkanoic acid dehalogenase family.</text>
</comment>
<dbReference type="Gene3D" id="1.10.150.240">
    <property type="entry name" value="Putative phosphatase, domain 2"/>
    <property type="match status" value="1"/>
</dbReference>
<evidence type="ECO:0000256" key="3">
    <source>
        <dbReference type="RuleBase" id="RU368077"/>
    </source>
</evidence>
<reference evidence="5 7" key="1">
    <citation type="submission" date="2016-10" db="EMBL/GenBank/DDBJ databases">
        <authorList>
            <person name="Cai Z."/>
        </authorList>
    </citation>
    <scope>NUCLEOTIDE SEQUENCE [LARGE SCALE GENOMIC DNA]</scope>
    <source>
        <strain evidence="5 7">DSM 25227</strain>
    </source>
</reference>
<dbReference type="PANTHER" id="PTHR43316:SF3">
    <property type="entry name" value="HALOACID DEHALOGENASE, TYPE II (AFU_ORTHOLOGUE AFUA_2G07750)-RELATED"/>
    <property type="match status" value="1"/>
</dbReference>
<dbReference type="AlphaFoldDB" id="A0A2Y9B851"/>
<dbReference type="InterPro" id="IPR036412">
    <property type="entry name" value="HAD-like_sf"/>
</dbReference>
<dbReference type="PRINTS" id="PR00413">
    <property type="entry name" value="HADHALOGNASE"/>
</dbReference>
<dbReference type="GO" id="GO:0018784">
    <property type="term" value="F:(S)-2-haloacid dehalogenase activity"/>
    <property type="evidence" value="ECO:0007669"/>
    <property type="project" value="UniProtKB-UniRule"/>
</dbReference>
<dbReference type="OrthoDB" id="9785638at2"/>
<keyword evidence="2 3" id="KW-0378">Hydrolase</keyword>
<dbReference type="InterPro" id="IPR023214">
    <property type="entry name" value="HAD_sf"/>
</dbReference>
<reference evidence="4 6" key="2">
    <citation type="submission" date="2018-03" db="EMBL/GenBank/DDBJ databases">
        <title>Genomic Encyclopedia of Archaeal and Bacterial Type Strains, Phase II (KMG-II): from individual species to whole genera.</title>
        <authorList>
            <person name="Goeker M."/>
        </authorList>
    </citation>
    <scope>NUCLEOTIDE SEQUENCE [LARGE SCALE GENOMIC DNA]</scope>
    <source>
        <strain evidence="4 6">DSM 25227</strain>
    </source>
</reference>
<proteinExistence type="inferred from homology"/>
<evidence type="ECO:0000256" key="2">
    <source>
        <dbReference type="ARBA" id="ARBA00022801"/>
    </source>
</evidence>